<evidence type="ECO:0000313" key="4">
    <source>
        <dbReference type="Proteomes" id="UP000629468"/>
    </source>
</evidence>
<dbReference type="Pfam" id="PF00225">
    <property type="entry name" value="Kinesin"/>
    <property type="match status" value="1"/>
</dbReference>
<dbReference type="Proteomes" id="UP000629468">
    <property type="component" value="Unassembled WGS sequence"/>
</dbReference>
<gene>
    <name evidence="3" type="ORF">Agabi119p4_7904</name>
</gene>
<name>A0A8H7C911_AGABI</name>
<dbReference type="Gene3D" id="3.40.850.10">
    <property type="entry name" value="Kinesin motor domain"/>
    <property type="match status" value="1"/>
</dbReference>
<dbReference type="AlphaFoldDB" id="A0A8H7C911"/>
<feature type="region of interest" description="Disordered" evidence="1">
    <location>
        <begin position="46"/>
        <end position="121"/>
    </location>
</feature>
<dbReference type="InterPro" id="IPR027417">
    <property type="entry name" value="P-loop_NTPase"/>
</dbReference>
<dbReference type="SUPFAM" id="SSF52540">
    <property type="entry name" value="P-loop containing nucleoside triphosphate hydrolases"/>
    <property type="match status" value="1"/>
</dbReference>
<comment type="caution">
    <text evidence="3">The sequence shown here is derived from an EMBL/GenBank/DDBJ whole genome shotgun (WGS) entry which is preliminary data.</text>
</comment>
<evidence type="ECO:0000256" key="1">
    <source>
        <dbReference type="SAM" id="MobiDB-lite"/>
    </source>
</evidence>
<reference evidence="3 4" key="1">
    <citation type="journal article" name="Sci. Rep.">
        <title>Telomere-to-telomere assembled and centromere annotated genomes of the two main subspecies of the button mushroom Agaricus bisporus reveal especially polymorphic chromosome ends.</title>
        <authorList>
            <person name="Sonnenberg A.S.M."/>
            <person name="Sedaghat-Telgerd N."/>
            <person name="Lavrijssen B."/>
            <person name="Ohm R.A."/>
            <person name="Hendrickx P.M."/>
            <person name="Scholtmeijer K."/>
            <person name="Baars J.J.P."/>
            <person name="van Peer A."/>
        </authorList>
    </citation>
    <scope>NUCLEOTIDE SEQUENCE [LARGE SCALE GENOMIC DNA]</scope>
    <source>
        <strain evidence="3 4">H119_p4</strain>
    </source>
</reference>
<feature type="compositionally biased region" description="Basic residues" evidence="1">
    <location>
        <begin position="235"/>
        <end position="245"/>
    </location>
</feature>
<organism evidence="3 4">
    <name type="scientific">Agaricus bisporus var. burnettii</name>
    <dbReference type="NCBI Taxonomy" id="192524"/>
    <lineage>
        <taxon>Eukaryota</taxon>
        <taxon>Fungi</taxon>
        <taxon>Dikarya</taxon>
        <taxon>Basidiomycota</taxon>
        <taxon>Agaricomycotina</taxon>
        <taxon>Agaricomycetes</taxon>
        <taxon>Agaricomycetidae</taxon>
        <taxon>Agaricales</taxon>
        <taxon>Agaricineae</taxon>
        <taxon>Agaricaceae</taxon>
        <taxon>Agaricus</taxon>
    </lineage>
</organism>
<dbReference type="EMBL" id="JABXXO010000010">
    <property type="protein sequence ID" value="KAF7768661.1"/>
    <property type="molecule type" value="Genomic_DNA"/>
</dbReference>
<accession>A0A8H7C911</accession>
<dbReference type="InterPro" id="IPR036961">
    <property type="entry name" value="Kinesin_motor_dom_sf"/>
</dbReference>
<dbReference type="GO" id="GO:0005524">
    <property type="term" value="F:ATP binding"/>
    <property type="evidence" value="ECO:0007669"/>
    <property type="project" value="InterPro"/>
</dbReference>
<feature type="compositionally biased region" description="Basic and acidic residues" evidence="1">
    <location>
        <begin position="95"/>
        <end position="112"/>
    </location>
</feature>
<evidence type="ECO:0000259" key="2">
    <source>
        <dbReference type="Pfam" id="PF00225"/>
    </source>
</evidence>
<dbReference type="GO" id="GO:0008017">
    <property type="term" value="F:microtubule binding"/>
    <property type="evidence" value="ECO:0007669"/>
    <property type="project" value="InterPro"/>
</dbReference>
<feature type="domain" description="Kinesin motor" evidence="2">
    <location>
        <begin position="4"/>
        <end position="50"/>
    </location>
</feature>
<dbReference type="InterPro" id="IPR001752">
    <property type="entry name" value="Kinesin_motor_dom"/>
</dbReference>
<evidence type="ECO:0000313" key="3">
    <source>
        <dbReference type="EMBL" id="KAF7768661.1"/>
    </source>
</evidence>
<protein>
    <recommendedName>
        <fullName evidence="2">Kinesin motor domain-containing protein</fullName>
    </recommendedName>
</protein>
<feature type="region of interest" description="Disordered" evidence="1">
    <location>
        <begin position="217"/>
        <end position="245"/>
    </location>
</feature>
<dbReference type="GO" id="GO:0007018">
    <property type="term" value="P:microtubule-based movement"/>
    <property type="evidence" value="ECO:0007669"/>
    <property type="project" value="InterPro"/>
</dbReference>
<proteinExistence type="predicted"/>
<sequence length="245" mass="27609">MEGSRSCLIDLAGFEKATFDKERTREGKYINTSLLTLGAVIGTLSDSASKRKKTSNVMLRRKRSKNSGRPVERGAEAPVRARRLSSQEQIAKTKAMRDPNKPVDKANGEESRPASLTNTDFDLSPYRLQQELLAGRTQLKSQANKILSIEASLLSRVLFHAGAPENDNDRVIAGQSRAIKGLDIVVKGYEENIGEPLRAVKEDVEKEWKDKFDEEFRRGRRTRDGRRSWSSNSIARRKYGRNSKD</sequence>
<dbReference type="GO" id="GO:0003777">
    <property type="term" value="F:microtubule motor activity"/>
    <property type="evidence" value="ECO:0007669"/>
    <property type="project" value="InterPro"/>
</dbReference>
<feature type="compositionally biased region" description="Basic residues" evidence="1">
    <location>
        <begin position="50"/>
        <end position="66"/>
    </location>
</feature>